<sequence length="52" mass="5876">MYVVIYIQRKGLSNTINQQGQRTSNIMSLTTAPTGHSLIELVEERKNGKQEV</sequence>
<protein>
    <submittedName>
        <fullName evidence="1">Uncharacterized protein</fullName>
    </submittedName>
</protein>
<name>A0A2P2NL06_RHIMU</name>
<accession>A0A2P2NL06</accession>
<organism evidence="1">
    <name type="scientific">Rhizophora mucronata</name>
    <name type="common">Asiatic mangrove</name>
    <dbReference type="NCBI Taxonomy" id="61149"/>
    <lineage>
        <taxon>Eukaryota</taxon>
        <taxon>Viridiplantae</taxon>
        <taxon>Streptophyta</taxon>
        <taxon>Embryophyta</taxon>
        <taxon>Tracheophyta</taxon>
        <taxon>Spermatophyta</taxon>
        <taxon>Magnoliopsida</taxon>
        <taxon>eudicotyledons</taxon>
        <taxon>Gunneridae</taxon>
        <taxon>Pentapetalae</taxon>
        <taxon>rosids</taxon>
        <taxon>fabids</taxon>
        <taxon>Malpighiales</taxon>
        <taxon>Rhizophoraceae</taxon>
        <taxon>Rhizophora</taxon>
    </lineage>
</organism>
<dbReference type="AlphaFoldDB" id="A0A2P2NL06"/>
<proteinExistence type="predicted"/>
<dbReference type="EMBL" id="GGEC01062683">
    <property type="protein sequence ID" value="MBX43167.1"/>
    <property type="molecule type" value="Transcribed_RNA"/>
</dbReference>
<evidence type="ECO:0000313" key="1">
    <source>
        <dbReference type="EMBL" id="MBX43167.1"/>
    </source>
</evidence>
<reference evidence="1" key="1">
    <citation type="submission" date="2018-02" db="EMBL/GenBank/DDBJ databases">
        <title>Rhizophora mucronata_Transcriptome.</title>
        <authorList>
            <person name="Meera S.P."/>
            <person name="Sreeshan A."/>
            <person name="Augustine A."/>
        </authorList>
    </citation>
    <scope>NUCLEOTIDE SEQUENCE</scope>
    <source>
        <tissue evidence="1">Leaf</tissue>
    </source>
</reference>